<evidence type="ECO:0000256" key="6">
    <source>
        <dbReference type="ARBA" id="ARBA00023315"/>
    </source>
</evidence>
<dbReference type="PANTHER" id="PTHR11735">
    <property type="entry name" value="TRNA N6-ADENOSINE THREONYLCARBAMOYLTRANSFERASE"/>
    <property type="match status" value="1"/>
</dbReference>
<comment type="function">
    <text evidence="8">Required for the formation of a threonylcarbamoyl group on adenosine at position 37 (t(6)A37) in tRNAs that read codons beginning with adenine. Is involved in the transfer of the threonylcarbamoyl moiety of threonylcarbamoyl-AMP (TC-AMP) to the N6 group of A37, together with TsaE and TsaB. TsaD likely plays a direct catalytic role in this reaction.</text>
</comment>
<dbReference type="KEGG" id="fro:AALO17_02130"/>
<gene>
    <name evidence="8" type="primary">tsaD</name>
    <name evidence="10" type="ORF">AALO17_02130</name>
    <name evidence="11" type="ORF">BO223_05125</name>
</gene>
<feature type="binding site" evidence="8">
    <location>
        <position position="301"/>
    </location>
    <ligand>
        <name>Fe cation</name>
        <dbReference type="ChEBI" id="CHEBI:24875"/>
    </ligand>
</feature>
<dbReference type="Gene3D" id="3.30.420.40">
    <property type="match status" value="2"/>
</dbReference>
<feature type="binding site" evidence="8">
    <location>
        <position position="166"/>
    </location>
    <ligand>
        <name>substrate</name>
    </ligand>
</feature>
<keyword evidence="12" id="KW-1185">Reference proteome</keyword>
<keyword evidence="3 8" id="KW-0819">tRNA processing</keyword>
<evidence type="ECO:0000313" key="13">
    <source>
        <dbReference type="Proteomes" id="UP000186758"/>
    </source>
</evidence>
<dbReference type="PATRIC" id="fig|1702221.3.peg.200"/>
<feature type="binding site" evidence="8">
    <location>
        <position position="272"/>
    </location>
    <ligand>
        <name>substrate</name>
    </ligand>
</feature>
<dbReference type="InterPro" id="IPR022450">
    <property type="entry name" value="TsaD"/>
</dbReference>
<comment type="cofactor">
    <cofactor evidence="8">
        <name>Fe(2+)</name>
        <dbReference type="ChEBI" id="CHEBI:29033"/>
    </cofactor>
    <text evidence="8">Binds 1 Fe(2+) ion per subunit.</text>
</comment>
<keyword evidence="1 8" id="KW-0963">Cytoplasm</keyword>
<dbReference type="PRINTS" id="PR00789">
    <property type="entry name" value="OSIALOPTASE"/>
</dbReference>
<evidence type="ECO:0000256" key="4">
    <source>
        <dbReference type="ARBA" id="ARBA00022723"/>
    </source>
</evidence>
<protein>
    <recommendedName>
        <fullName evidence="8">tRNA N6-adenosine threonylcarbamoyltransferase</fullName>
        <ecNumber evidence="8">2.3.1.234</ecNumber>
    </recommendedName>
    <alternativeName>
        <fullName evidence="8">N6-L-threonylcarbamoyladenine synthase</fullName>
        <shortName evidence="8">t(6)A synthase</shortName>
    </alternativeName>
    <alternativeName>
        <fullName evidence="8">t(6)A37 threonylcarbamoyladenosine biosynthesis protein TsaD</fullName>
    </alternativeName>
    <alternativeName>
        <fullName evidence="8">tRNA threonylcarbamoyladenosine biosynthesis protein TsaD</fullName>
    </alternativeName>
</protein>
<dbReference type="EMBL" id="MPJZ01000050">
    <property type="protein sequence ID" value="OLU45478.1"/>
    <property type="molecule type" value="Genomic_DNA"/>
</dbReference>
<organism evidence="10 12">
    <name type="scientific">Faecalibaculum rodentium</name>
    <dbReference type="NCBI Taxonomy" id="1702221"/>
    <lineage>
        <taxon>Bacteria</taxon>
        <taxon>Bacillati</taxon>
        <taxon>Bacillota</taxon>
        <taxon>Erysipelotrichia</taxon>
        <taxon>Erysipelotrichales</taxon>
        <taxon>Erysipelotrichaceae</taxon>
        <taxon>Faecalibaculum</taxon>
    </lineage>
</organism>
<dbReference type="NCBIfam" id="TIGR00329">
    <property type="entry name" value="gcp_kae1"/>
    <property type="match status" value="1"/>
</dbReference>
<keyword evidence="4 8" id="KW-0479">Metal-binding</keyword>
<dbReference type="GeneID" id="78477109"/>
<dbReference type="GO" id="GO:0005506">
    <property type="term" value="F:iron ion binding"/>
    <property type="evidence" value="ECO:0007669"/>
    <property type="project" value="UniProtKB-UniRule"/>
</dbReference>
<comment type="catalytic activity">
    <reaction evidence="7 8">
        <text>L-threonylcarbamoyladenylate + adenosine(37) in tRNA = N(6)-L-threonylcarbamoyladenosine(37) in tRNA + AMP + H(+)</text>
        <dbReference type="Rhea" id="RHEA:37059"/>
        <dbReference type="Rhea" id="RHEA-COMP:10162"/>
        <dbReference type="Rhea" id="RHEA-COMP:10163"/>
        <dbReference type="ChEBI" id="CHEBI:15378"/>
        <dbReference type="ChEBI" id="CHEBI:73682"/>
        <dbReference type="ChEBI" id="CHEBI:74411"/>
        <dbReference type="ChEBI" id="CHEBI:74418"/>
        <dbReference type="ChEBI" id="CHEBI:456215"/>
        <dbReference type="EC" id="2.3.1.234"/>
    </reaction>
</comment>
<feature type="binding site" evidence="8">
    <location>
        <position position="111"/>
    </location>
    <ligand>
        <name>Fe cation</name>
        <dbReference type="ChEBI" id="CHEBI:24875"/>
    </ligand>
</feature>
<evidence type="ECO:0000256" key="1">
    <source>
        <dbReference type="ARBA" id="ARBA00022490"/>
    </source>
</evidence>
<keyword evidence="10" id="KW-0378">Hydrolase</keyword>
<dbReference type="InterPro" id="IPR000905">
    <property type="entry name" value="Gcp-like_dom"/>
</dbReference>
<dbReference type="CDD" id="cd24133">
    <property type="entry name" value="ASKHA_NBD_TsaD_bac"/>
    <property type="match status" value="1"/>
</dbReference>
<dbReference type="RefSeq" id="WP_067554353.1">
    <property type="nucleotide sequence ID" value="NZ_CAMTBT010000006.1"/>
</dbReference>
<keyword evidence="6 8" id="KW-0012">Acyltransferase</keyword>
<feature type="binding site" evidence="8">
    <location>
        <position position="183"/>
    </location>
    <ligand>
        <name>substrate</name>
    </ligand>
</feature>
<reference evidence="10 12" key="1">
    <citation type="journal article" date="2016" name="Gut Pathog.">
        <title>Whole genome sequencing of "Faecalibaculum rodentium" ALO17, isolated from C57BL/6J laboratory mouse feces.</title>
        <authorList>
            <person name="Lim S."/>
            <person name="Chang D.H."/>
            <person name="Ahn S."/>
            <person name="Kim B.C."/>
        </authorList>
    </citation>
    <scope>NUCLEOTIDE SEQUENCE [LARGE SCALE GENOMIC DNA]</scope>
    <source>
        <strain evidence="10 12">Alo17</strain>
    </source>
</reference>
<evidence type="ECO:0000313" key="11">
    <source>
        <dbReference type="EMBL" id="OLU45478.1"/>
    </source>
</evidence>
<comment type="subcellular location">
    <subcellularLocation>
        <location evidence="8">Cytoplasm</location>
    </subcellularLocation>
</comment>
<feature type="domain" description="Gcp-like" evidence="9">
    <location>
        <begin position="23"/>
        <end position="307"/>
    </location>
</feature>
<dbReference type="GO" id="GO:0005737">
    <property type="term" value="C:cytoplasm"/>
    <property type="evidence" value="ECO:0007669"/>
    <property type="project" value="UniProtKB-SubCell"/>
</dbReference>
<dbReference type="EMBL" id="CP011391">
    <property type="protein sequence ID" value="AMK53347.1"/>
    <property type="molecule type" value="Genomic_DNA"/>
</dbReference>
<name>A0A140DRS0_9FIRM</name>
<sequence length="333" mass="35620">MLVIGIESSCDETAAAVVRDKKEILSSVIASQIDTHKAFGGVVPEVASRIHVENISGVIQQAIDEAGISMEDVDAVAVTAGPGLVGCLHVGVQGAKTLAAVWNKPLIPVHHLAGHIYANELVTDLQFPLVALVVSGGNSELVYMKDENSFEILGQTQDDAIGEAYDKVARVMGLGYPGGPVIDKLAQQGKAVYDLPEPKTQGRYDFSFSGLKSGVLQFIKRCERKGQTFTQEDLAASFQKAALDEVFDRVKLVLEDHPEVKQFVVGGGVSANSGLRARVDELRQEYPDKTFTVPPMRCCTDNAAMIAVAGEIAAEQGRVADARLTADPGWEIC</sequence>
<dbReference type="GO" id="GO:0061711">
    <property type="term" value="F:tRNA N(6)-L-threonylcarbamoyladenine synthase activity"/>
    <property type="evidence" value="ECO:0007669"/>
    <property type="project" value="UniProtKB-EC"/>
</dbReference>
<dbReference type="AlphaFoldDB" id="A0A140DRS0"/>
<dbReference type="InterPro" id="IPR017861">
    <property type="entry name" value="KAE1/TsaD"/>
</dbReference>
<evidence type="ECO:0000256" key="3">
    <source>
        <dbReference type="ARBA" id="ARBA00022694"/>
    </source>
</evidence>
<dbReference type="SUPFAM" id="SSF53067">
    <property type="entry name" value="Actin-like ATPase domain"/>
    <property type="match status" value="1"/>
</dbReference>
<evidence type="ECO:0000256" key="8">
    <source>
        <dbReference type="HAMAP-Rule" id="MF_01445"/>
    </source>
</evidence>
<evidence type="ECO:0000259" key="9">
    <source>
        <dbReference type="Pfam" id="PF00814"/>
    </source>
</evidence>
<evidence type="ECO:0000256" key="7">
    <source>
        <dbReference type="ARBA" id="ARBA00048117"/>
    </source>
</evidence>
<dbReference type="OrthoDB" id="9806197at2"/>
<dbReference type="FunFam" id="3.30.420.40:FF:000040">
    <property type="entry name" value="tRNA N6-adenosine threonylcarbamoyltransferase"/>
    <property type="match status" value="1"/>
</dbReference>
<dbReference type="InterPro" id="IPR017860">
    <property type="entry name" value="Peptidase_M22_CS"/>
</dbReference>
<comment type="similarity">
    <text evidence="8">Belongs to the KAE1 / TsaD family.</text>
</comment>
<evidence type="ECO:0000256" key="2">
    <source>
        <dbReference type="ARBA" id="ARBA00022679"/>
    </source>
</evidence>
<dbReference type="PANTHER" id="PTHR11735:SF6">
    <property type="entry name" value="TRNA N6-ADENOSINE THREONYLCARBAMOYLTRANSFERASE, MITOCHONDRIAL"/>
    <property type="match status" value="1"/>
</dbReference>
<dbReference type="EC" id="2.3.1.234" evidence="8"/>
<feature type="binding site" evidence="8">
    <location>
        <begin position="133"/>
        <end position="137"/>
    </location>
    <ligand>
        <name>substrate</name>
    </ligand>
</feature>
<dbReference type="Proteomes" id="UP000186758">
    <property type="component" value="Unassembled WGS sequence"/>
</dbReference>
<dbReference type="GO" id="GO:0008233">
    <property type="term" value="F:peptidase activity"/>
    <property type="evidence" value="ECO:0007669"/>
    <property type="project" value="UniProtKB-KW"/>
</dbReference>
<keyword evidence="2 8" id="KW-0808">Transferase</keyword>
<dbReference type="NCBIfam" id="TIGR03723">
    <property type="entry name" value="T6A_TsaD_YgjD"/>
    <property type="match status" value="1"/>
</dbReference>
<dbReference type="HAMAP" id="MF_01445">
    <property type="entry name" value="TsaD"/>
    <property type="match status" value="1"/>
</dbReference>
<evidence type="ECO:0000313" key="12">
    <source>
        <dbReference type="Proteomes" id="UP000069771"/>
    </source>
</evidence>
<dbReference type="GO" id="GO:0002949">
    <property type="term" value="P:tRNA threonylcarbamoyladenosine modification"/>
    <property type="evidence" value="ECO:0007669"/>
    <property type="project" value="UniProtKB-UniRule"/>
</dbReference>
<dbReference type="Proteomes" id="UP000069771">
    <property type="component" value="Chromosome"/>
</dbReference>
<feature type="binding site" evidence="8">
    <location>
        <position position="115"/>
    </location>
    <ligand>
        <name>Fe cation</name>
        <dbReference type="ChEBI" id="CHEBI:24875"/>
    </ligand>
</feature>
<dbReference type="GO" id="GO:0006508">
    <property type="term" value="P:proteolysis"/>
    <property type="evidence" value="ECO:0007669"/>
    <property type="project" value="UniProtKB-KW"/>
</dbReference>
<dbReference type="Pfam" id="PF00814">
    <property type="entry name" value="TsaD"/>
    <property type="match status" value="1"/>
</dbReference>
<evidence type="ECO:0000313" key="10">
    <source>
        <dbReference type="EMBL" id="AMK53347.1"/>
    </source>
</evidence>
<evidence type="ECO:0000256" key="5">
    <source>
        <dbReference type="ARBA" id="ARBA00023004"/>
    </source>
</evidence>
<keyword evidence="5 8" id="KW-0408">Iron</keyword>
<dbReference type="PROSITE" id="PS01016">
    <property type="entry name" value="GLYCOPROTEASE"/>
    <property type="match status" value="1"/>
</dbReference>
<dbReference type="STRING" id="1702221.AALO17_02130"/>
<accession>A0A140DRS0</accession>
<reference evidence="11 13" key="2">
    <citation type="submission" date="2016-11" db="EMBL/GenBank/DDBJ databases">
        <title>Description of two novel members of the family Erysipelotrichaceae: Ileibacterium lipovorans gen. nov., sp. nov. and Dubosiella newyorkensis, gen. nov., sp. nov.</title>
        <authorList>
            <person name="Cox L.M."/>
            <person name="Sohn J."/>
            <person name="Tyrrell K.L."/>
            <person name="Citron D.M."/>
            <person name="Lawson P.A."/>
            <person name="Patel N.B."/>
            <person name="Iizumi T."/>
            <person name="Perez-Perez G.I."/>
            <person name="Goldstein E.J."/>
            <person name="Blaser M.J."/>
        </authorList>
    </citation>
    <scope>NUCLEOTIDE SEQUENCE [LARGE SCALE GENOMIC DNA]</scope>
    <source>
        <strain evidence="11 13">NYU-BL-K8</strain>
    </source>
</reference>
<proteinExistence type="inferred from homology"/>
<feature type="binding site" evidence="8">
    <location>
        <position position="179"/>
    </location>
    <ligand>
        <name>substrate</name>
    </ligand>
</feature>
<keyword evidence="10" id="KW-0645">Protease</keyword>
<dbReference type="InterPro" id="IPR043129">
    <property type="entry name" value="ATPase_NBD"/>
</dbReference>